<accession>A0ABQ1B5E8</accession>
<feature type="region of interest" description="Disordered" evidence="1">
    <location>
        <begin position="507"/>
        <end position="526"/>
    </location>
</feature>
<evidence type="ECO:0000313" key="2">
    <source>
        <dbReference type="EMBL" id="GFF92644.1"/>
    </source>
</evidence>
<comment type="caution">
    <text evidence="2">The sequence shown here is derived from an EMBL/GenBank/DDBJ whole genome shotgun (WGS) entry which is preliminary data.</text>
</comment>
<reference evidence="2 3" key="1">
    <citation type="submission" date="2020-01" db="EMBL/GenBank/DDBJ databases">
        <title>Draft genome sequence of Aspergillus udagawae IFM 53868.</title>
        <authorList>
            <person name="Takahashi H."/>
            <person name="Yaguchi T."/>
        </authorList>
    </citation>
    <scope>NUCLEOTIDE SEQUENCE [LARGE SCALE GENOMIC DNA]</scope>
    <source>
        <strain evidence="2 3">IFM 53868</strain>
    </source>
</reference>
<evidence type="ECO:0000256" key="1">
    <source>
        <dbReference type="SAM" id="MobiDB-lite"/>
    </source>
</evidence>
<keyword evidence="3" id="KW-1185">Reference proteome</keyword>
<gene>
    <name evidence="2" type="ORF">IFM53868_06915</name>
</gene>
<name>A0ABQ1B5E8_9EURO</name>
<organism evidence="2 3">
    <name type="scientific">Aspergillus udagawae</name>
    <dbReference type="NCBI Taxonomy" id="91492"/>
    <lineage>
        <taxon>Eukaryota</taxon>
        <taxon>Fungi</taxon>
        <taxon>Dikarya</taxon>
        <taxon>Ascomycota</taxon>
        <taxon>Pezizomycotina</taxon>
        <taxon>Eurotiomycetes</taxon>
        <taxon>Eurotiomycetidae</taxon>
        <taxon>Eurotiales</taxon>
        <taxon>Aspergillaceae</taxon>
        <taxon>Aspergillus</taxon>
        <taxon>Aspergillus subgen. Fumigati</taxon>
    </lineage>
</organism>
<sequence>MEIFYSISNSRRVKKYLDEATKESVLEDLTKVLASYWVGAKDVWTVFFLHSFQEEYDRYWDVDSLRQFLASRHPGIDSHETTYLLWRCLHFYAHYPFARSSRGSRFDLKGFQRAVALLVFRGTDSLGTQQPGDHYWRHDKALFREADFRRMLRSISEPAQFYSAEKQWAVDDVMDVLATTQPHSTTLAPSPDQLREAAERILSSGSMKHRLCRDEFSLFVRLLLQLRVWGVEGSCLPSGIFNGESSSACQDLADSIADAICCEDQTIDAGIVADVLPGLRERFYRLWGVIFQPRSLRETTVPPEQCLPNSILAAVSLLLPLAMDASGPSDLGLELLPRTEDLGMDLLFEQIRAHDYPHILLFTGATCTAVVGAYIPNTSSPHEAESQRKNSLLDTRGHFLFQLYPRFYLLRSAKLRPSLEEAFHAERNVSSLSTVTTDQRQPLPYTIGHEEGGALLRVDPQGLTVTMVTNLTESSEEKPIYTNMGRDQDREWELTVHPAQLHILRTNPSASTPTWGRNGSKEGVSGEELRNRIQGFGSCNSETPSHNVLERWSIRRQFYGGTCP</sequence>
<feature type="compositionally biased region" description="Polar residues" evidence="1">
    <location>
        <begin position="507"/>
        <end position="517"/>
    </location>
</feature>
<protein>
    <recommendedName>
        <fullName evidence="4">TLDc domain-containing protein</fullName>
    </recommendedName>
</protein>
<dbReference type="Proteomes" id="UP000465266">
    <property type="component" value="Unassembled WGS sequence"/>
</dbReference>
<proteinExistence type="predicted"/>
<evidence type="ECO:0000313" key="3">
    <source>
        <dbReference type="Proteomes" id="UP000465266"/>
    </source>
</evidence>
<dbReference type="EMBL" id="BLKG01000084">
    <property type="protein sequence ID" value="GFF92644.1"/>
    <property type="molecule type" value="Genomic_DNA"/>
</dbReference>
<evidence type="ECO:0008006" key="4">
    <source>
        <dbReference type="Google" id="ProtNLM"/>
    </source>
</evidence>